<name>A0A1D1XKI4_9ARAE</name>
<feature type="domain" description="Protein kinase" evidence="15">
    <location>
        <begin position="678"/>
        <end position="968"/>
    </location>
</feature>
<comment type="catalytic activity">
    <reaction evidence="12">
        <text>L-threonyl-[protein] + ATP = O-phospho-L-threonyl-[protein] + ADP + H(+)</text>
        <dbReference type="Rhea" id="RHEA:46608"/>
        <dbReference type="Rhea" id="RHEA-COMP:11060"/>
        <dbReference type="Rhea" id="RHEA-COMP:11605"/>
        <dbReference type="ChEBI" id="CHEBI:15378"/>
        <dbReference type="ChEBI" id="CHEBI:30013"/>
        <dbReference type="ChEBI" id="CHEBI:30616"/>
        <dbReference type="ChEBI" id="CHEBI:61977"/>
        <dbReference type="ChEBI" id="CHEBI:456216"/>
        <dbReference type="EC" id="2.7.11.1"/>
    </reaction>
</comment>
<dbReference type="GO" id="GO:0005524">
    <property type="term" value="F:ATP binding"/>
    <property type="evidence" value="ECO:0007669"/>
    <property type="project" value="UniProtKB-KW"/>
</dbReference>
<dbReference type="FunFam" id="1.10.510.10:FF:000446">
    <property type="entry name" value="Microtubule associated serine/threonine kinase 2"/>
    <property type="match status" value="1"/>
</dbReference>
<evidence type="ECO:0000259" key="15">
    <source>
        <dbReference type="PROSITE" id="PS50011"/>
    </source>
</evidence>
<dbReference type="SMART" id="SM00220">
    <property type="entry name" value="S_TKc"/>
    <property type="match status" value="1"/>
</dbReference>
<dbReference type="AlphaFoldDB" id="A0A1D1XKI4"/>
<dbReference type="PROSITE" id="PS00108">
    <property type="entry name" value="PROTEIN_KINASE_ST"/>
    <property type="match status" value="1"/>
</dbReference>
<accession>A0A1D1XKI4</accession>
<dbReference type="PANTHER" id="PTHR24356:SF354">
    <property type="entry name" value="SERINE_THREONINE PROTEIN KINASE IRE4-RELATED"/>
    <property type="match status" value="1"/>
</dbReference>
<evidence type="ECO:0000256" key="9">
    <source>
        <dbReference type="ARBA" id="ARBA00022777"/>
    </source>
</evidence>
<dbReference type="EMBL" id="GDJX01025031">
    <property type="protein sequence ID" value="JAT42905.1"/>
    <property type="molecule type" value="Transcribed_RNA"/>
</dbReference>
<dbReference type="SUPFAM" id="SSF56112">
    <property type="entry name" value="Protein kinase-like (PK-like)"/>
    <property type="match status" value="1"/>
</dbReference>
<feature type="compositionally biased region" description="Low complexity" evidence="14">
    <location>
        <begin position="652"/>
        <end position="666"/>
    </location>
</feature>
<keyword evidence="3" id="KW-0723">Serine/threonine-protein kinase</keyword>
<evidence type="ECO:0000256" key="7">
    <source>
        <dbReference type="ARBA" id="ARBA00022741"/>
    </source>
</evidence>
<dbReference type="Pfam" id="PF00069">
    <property type="entry name" value="Pkinase"/>
    <property type="match status" value="2"/>
</dbReference>
<keyword evidence="11" id="KW-0067">ATP-binding</keyword>
<feature type="region of interest" description="Disordered" evidence="14">
    <location>
        <begin position="1"/>
        <end position="74"/>
    </location>
</feature>
<dbReference type="Pfam" id="PF26031">
    <property type="entry name" value="IREH1"/>
    <property type="match status" value="1"/>
</dbReference>
<dbReference type="InterPro" id="IPR008271">
    <property type="entry name" value="Ser/Thr_kinase_AS"/>
</dbReference>
<evidence type="ECO:0000256" key="1">
    <source>
        <dbReference type="ARBA" id="ARBA00009903"/>
    </source>
</evidence>
<evidence type="ECO:0000256" key="14">
    <source>
        <dbReference type="SAM" id="MobiDB-lite"/>
    </source>
</evidence>
<keyword evidence="8" id="KW-0863">Zinc-finger</keyword>
<evidence type="ECO:0000256" key="13">
    <source>
        <dbReference type="ARBA" id="ARBA00048679"/>
    </source>
</evidence>
<protein>
    <recommendedName>
        <fullName evidence="2">non-specific serine/threonine protein kinase</fullName>
        <ecNumber evidence="2">2.7.11.1</ecNumber>
    </recommendedName>
</protein>
<dbReference type="InterPro" id="IPR000719">
    <property type="entry name" value="Prot_kinase_dom"/>
</dbReference>
<comment type="similarity">
    <text evidence="1">Belongs to the protein kinase superfamily. AGC Ser/Thr protein kinase family.</text>
</comment>
<evidence type="ECO:0000256" key="11">
    <source>
        <dbReference type="ARBA" id="ARBA00022840"/>
    </source>
</evidence>
<dbReference type="CDD" id="cd05579">
    <property type="entry name" value="STKc_MAST_like"/>
    <property type="match status" value="1"/>
</dbReference>
<evidence type="ECO:0000313" key="16">
    <source>
        <dbReference type="EMBL" id="JAT42905.1"/>
    </source>
</evidence>
<evidence type="ECO:0000256" key="8">
    <source>
        <dbReference type="ARBA" id="ARBA00022771"/>
    </source>
</evidence>
<dbReference type="InterPro" id="IPR058783">
    <property type="entry name" value="IREH1/IRE-like_N"/>
</dbReference>
<evidence type="ECO:0000256" key="12">
    <source>
        <dbReference type="ARBA" id="ARBA00047899"/>
    </source>
</evidence>
<keyword evidence="10" id="KW-0862">Zinc</keyword>
<feature type="compositionally biased region" description="Low complexity" evidence="14">
    <location>
        <begin position="1013"/>
        <end position="1025"/>
    </location>
</feature>
<evidence type="ECO:0000256" key="5">
    <source>
        <dbReference type="ARBA" id="ARBA00022679"/>
    </source>
</evidence>
<keyword evidence="4" id="KW-0597">Phosphoprotein</keyword>
<organism evidence="16">
    <name type="scientific">Anthurium amnicola</name>
    <dbReference type="NCBI Taxonomy" id="1678845"/>
    <lineage>
        <taxon>Eukaryota</taxon>
        <taxon>Viridiplantae</taxon>
        <taxon>Streptophyta</taxon>
        <taxon>Embryophyta</taxon>
        <taxon>Tracheophyta</taxon>
        <taxon>Spermatophyta</taxon>
        <taxon>Magnoliopsida</taxon>
        <taxon>Liliopsida</taxon>
        <taxon>Araceae</taxon>
        <taxon>Pothoideae</taxon>
        <taxon>Potheae</taxon>
        <taxon>Anthurium</taxon>
    </lineage>
</organism>
<sequence>MDRSDIPSGLNRIRTRRVPPEDSSGGDDSPVPAPPQRIPMAAAGAGYPRSPTRGRRTGEGSRRSGGGKGLRKGKKIAHWLTSYLTVKDSNKAPGSKPSNFEANKSEVKMLAKDLLGSKPLMDLKDVTGKQSVSESSRIRKMPEGKKSFSHELGPRGGIRPSPPRARSYSDLKELLGSFHSKFHAAKEEVNAELAVFAGDVIDILENDSSQEARVSIENLLVLAQQCVKMPSHEFREKCEGIVQELAESRQQCQAGTVKQLFTRMLFILTRYTRLLQFQKGRGAINEDSLHKLKQCLESIPVVETSWEQKSKSNTDVNKASSHIDIRQCCYAEHMEIDSDSAEGCTLESRKSFTSYSQDVQKELHQIDASFPRKITTKPSLDSLHEQEESSEEFDSVICRICEEYVPASHLELHSYICAYADKCDWEGLNVDDRLAKVSDMLEQIVDSYSQSFHACYSSPEISRMQNTNPVNGSNNQSPKTLEWHNKGLEAMFEDLHEMDTACIDDSYLSTFNNLKGYLGMKLGPSVLSSSNGSMTPASSTSTPRANHFDLFWLEHNNPSELEDVNQINELANITRKVENTNLTEEGASEYLATCLHNLQDVLQQNKIKALVIDTFGSRIRNLLKEKYLLAIELADRQHSDEAILTDERGGCSSDHSFQSTSSTPSHSSHKERTSIDDFEIIKPISRGAFGKVFLARKRTTGDLFAIKVLKRLHMIRKNDIEHILAERNILITVRNPFVVRFFYSFTCRDNLYLVMEYLNGGDLYSLLRKVGCLEEQVARTYIAELVLALEYLHSLGIVHRDLKPDNILVARDGHIKLTDFGLSKIGLINAAADLSAPGTSSSVLLDARSLHGSPDATCKQQKGSRQSAVGTPDYLAPEILLGTEHGYAADWWSVGIILFEFITGIPPFTAQLPEIIFENILNRKIPWPDIPVDMSFEAKDLIDRLLIQDPDQRLGANGASEVKAHPFFKKVDWDNLASQKAAFVPNPDSADDTSYFLSRYSANSLHIPEDMNSSDCASDATDSSSHNGNEANDVDQHGEWGDFVSSPCVDLSSINFSFKNLSQLASMNYDVLLQSGRISKSSSPSKGPQP</sequence>
<dbReference type="GO" id="GO:0035556">
    <property type="term" value="P:intracellular signal transduction"/>
    <property type="evidence" value="ECO:0007669"/>
    <property type="project" value="TreeGrafter"/>
</dbReference>
<dbReference type="FunFam" id="3.30.200.20:FF:000147">
    <property type="entry name" value="probable serine/threonine protein kinase IREH1"/>
    <property type="match status" value="1"/>
</dbReference>
<keyword evidence="9 16" id="KW-0418">Kinase</keyword>
<gene>
    <name evidence="16" type="primary">DDB_G0272282_4</name>
    <name evidence="16" type="ORF">g.95598</name>
</gene>
<dbReference type="PROSITE" id="PS50011">
    <property type="entry name" value="PROTEIN_KINASE_DOM"/>
    <property type="match status" value="1"/>
</dbReference>
<evidence type="ECO:0000256" key="4">
    <source>
        <dbReference type="ARBA" id="ARBA00022553"/>
    </source>
</evidence>
<evidence type="ECO:0000256" key="2">
    <source>
        <dbReference type="ARBA" id="ARBA00012513"/>
    </source>
</evidence>
<keyword evidence="6" id="KW-0479">Metal-binding</keyword>
<feature type="region of interest" description="Disordered" evidence="14">
    <location>
        <begin position="1011"/>
        <end position="1038"/>
    </location>
</feature>
<dbReference type="InterPro" id="IPR011009">
    <property type="entry name" value="Kinase-like_dom_sf"/>
</dbReference>
<comment type="catalytic activity">
    <reaction evidence="13">
        <text>L-seryl-[protein] + ATP = O-phospho-L-seryl-[protein] + ADP + H(+)</text>
        <dbReference type="Rhea" id="RHEA:17989"/>
        <dbReference type="Rhea" id="RHEA-COMP:9863"/>
        <dbReference type="Rhea" id="RHEA-COMP:11604"/>
        <dbReference type="ChEBI" id="CHEBI:15378"/>
        <dbReference type="ChEBI" id="CHEBI:29999"/>
        <dbReference type="ChEBI" id="CHEBI:30616"/>
        <dbReference type="ChEBI" id="CHEBI:83421"/>
        <dbReference type="ChEBI" id="CHEBI:456216"/>
        <dbReference type="EC" id="2.7.11.1"/>
    </reaction>
</comment>
<keyword evidence="5" id="KW-0808">Transferase</keyword>
<reference evidence="16" key="1">
    <citation type="submission" date="2015-07" db="EMBL/GenBank/DDBJ databases">
        <title>Transcriptome Assembly of Anthurium amnicola.</title>
        <authorList>
            <person name="Suzuki J."/>
        </authorList>
    </citation>
    <scope>NUCLEOTIDE SEQUENCE</scope>
</reference>
<dbReference type="EC" id="2.7.11.1" evidence="2"/>
<evidence type="ECO:0000256" key="10">
    <source>
        <dbReference type="ARBA" id="ARBA00022833"/>
    </source>
</evidence>
<dbReference type="Gene3D" id="3.30.200.20">
    <property type="entry name" value="Phosphorylase Kinase, domain 1"/>
    <property type="match status" value="1"/>
</dbReference>
<keyword evidence="7" id="KW-0547">Nucleotide-binding</keyword>
<dbReference type="GO" id="GO:0008270">
    <property type="term" value="F:zinc ion binding"/>
    <property type="evidence" value="ECO:0007669"/>
    <property type="project" value="UniProtKB-KW"/>
</dbReference>
<dbReference type="GO" id="GO:0004674">
    <property type="term" value="F:protein serine/threonine kinase activity"/>
    <property type="evidence" value="ECO:0007669"/>
    <property type="project" value="UniProtKB-KW"/>
</dbReference>
<dbReference type="PANTHER" id="PTHR24356">
    <property type="entry name" value="SERINE/THREONINE-PROTEIN KINASE"/>
    <property type="match status" value="1"/>
</dbReference>
<feature type="compositionally biased region" description="Basic and acidic residues" evidence="14">
    <location>
        <begin position="136"/>
        <end position="153"/>
    </location>
</feature>
<proteinExistence type="inferred from homology"/>
<feature type="region of interest" description="Disordered" evidence="14">
    <location>
        <begin position="125"/>
        <end position="164"/>
    </location>
</feature>
<dbReference type="Gene3D" id="1.10.510.10">
    <property type="entry name" value="Transferase(Phosphotransferase) domain 1"/>
    <property type="match status" value="1"/>
</dbReference>
<evidence type="ECO:0000256" key="6">
    <source>
        <dbReference type="ARBA" id="ARBA00022723"/>
    </source>
</evidence>
<dbReference type="InterPro" id="IPR050236">
    <property type="entry name" value="Ser_Thr_kinase_AGC"/>
</dbReference>
<feature type="region of interest" description="Disordered" evidence="14">
    <location>
        <begin position="649"/>
        <end position="671"/>
    </location>
</feature>
<evidence type="ECO:0000256" key="3">
    <source>
        <dbReference type="ARBA" id="ARBA00022527"/>
    </source>
</evidence>